<evidence type="ECO:0000256" key="1">
    <source>
        <dbReference type="ARBA" id="ARBA00006640"/>
    </source>
</evidence>
<dbReference type="GO" id="GO:0005840">
    <property type="term" value="C:ribosome"/>
    <property type="evidence" value="ECO:0007669"/>
    <property type="project" value="UniProtKB-KW"/>
</dbReference>
<dbReference type="AlphaFoldDB" id="A0ABD1WWN9"/>
<dbReference type="Proteomes" id="UP001604277">
    <property type="component" value="Unassembled WGS sequence"/>
</dbReference>
<dbReference type="HAMAP" id="MF_00358">
    <property type="entry name" value="Ribosomal_bS21"/>
    <property type="match status" value="1"/>
</dbReference>
<organism evidence="4 5">
    <name type="scientific">Forsythia ovata</name>
    <dbReference type="NCBI Taxonomy" id="205694"/>
    <lineage>
        <taxon>Eukaryota</taxon>
        <taxon>Viridiplantae</taxon>
        <taxon>Streptophyta</taxon>
        <taxon>Embryophyta</taxon>
        <taxon>Tracheophyta</taxon>
        <taxon>Spermatophyta</taxon>
        <taxon>Magnoliopsida</taxon>
        <taxon>eudicotyledons</taxon>
        <taxon>Gunneridae</taxon>
        <taxon>Pentapetalae</taxon>
        <taxon>asterids</taxon>
        <taxon>lamiids</taxon>
        <taxon>Lamiales</taxon>
        <taxon>Oleaceae</taxon>
        <taxon>Forsythieae</taxon>
        <taxon>Forsythia</taxon>
    </lineage>
</organism>
<reference evidence="5" key="1">
    <citation type="submission" date="2024-07" db="EMBL/GenBank/DDBJ databases">
        <title>Two chromosome-level genome assemblies of Korean endemic species Abeliophyllum distichum and Forsythia ovata (Oleaceae).</title>
        <authorList>
            <person name="Jang H."/>
        </authorList>
    </citation>
    <scope>NUCLEOTIDE SEQUENCE [LARGE SCALE GENOMIC DNA]</scope>
</reference>
<keyword evidence="2 4" id="KW-0689">Ribosomal protein</keyword>
<evidence type="ECO:0000313" key="4">
    <source>
        <dbReference type="EMBL" id="KAL2553098.1"/>
    </source>
</evidence>
<gene>
    <name evidence="4" type="ORF">Fot_06717</name>
</gene>
<dbReference type="EMBL" id="JBFOLJ010000002">
    <property type="protein sequence ID" value="KAL2553098.1"/>
    <property type="molecule type" value="Genomic_DNA"/>
</dbReference>
<evidence type="ECO:0000256" key="3">
    <source>
        <dbReference type="ARBA" id="ARBA00023274"/>
    </source>
</evidence>
<dbReference type="InterPro" id="IPR001911">
    <property type="entry name" value="Ribosomal_bS21"/>
</dbReference>
<evidence type="ECO:0000256" key="2">
    <source>
        <dbReference type="ARBA" id="ARBA00022980"/>
    </source>
</evidence>
<dbReference type="PANTHER" id="PTHR21109">
    <property type="entry name" value="MITOCHONDRIAL 28S RIBOSOMAL PROTEIN S21"/>
    <property type="match status" value="1"/>
</dbReference>
<dbReference type="Gene3D" id="1.20.5.1150">
    <property type="entry name" value="Ribosomal protein S8"/>
    <property type="match status" value="1"/>
</dbReference>
<dbReference type="NCBIfam" id="TIGR00030">
    <property type="entry name" value="S21p"/>
    <property type="match status" value="1"/>
</dbReference>
<proteinExistence type="inferred from homology"/>
<evidence type="ECO:0000313" key="5">
    <source>
        <dbReference type="Proteomes" id="UP001604277"/>
    </source>
</evidence>
<accession>A0ABD1WWN9</accession>
<dbReference type="GO" id="GO:1990904">
    <property type="term" value="C:ribonucleoprotein complex"/>
    <property type="evidence" value="ECO:0007669"/>
    <property type="project" value="UniProtKB-KW"/>
</dbReference>
<sequence length="158" mass="18521">MAPTTLALEALVEDVNISQDVAKGAWLRVCFLIAPVKSLFHTKVIADENEPEEKLIGRFRREVMRAGVIQECKRCRFFENKQDKKKRKSREAAKCNRRRTDALKQETSLRMDKRLLRTRRKRRKITGIFLKATFPIDLRFELSLFLSVEYCCVVFPSI</sequence>
<protein>
    <submittedName>
        <fullName evidence="4">Ribosomal protein S21 family protein</fullName>
    </submittedName>
</protein>
<name>A0ABD1WWN9_9LAMI</name>
<dbReference type="Pfam" id="PF01165">
    <property type="entry name" value="Ribosomal_S21"/>
    <property type="match status" value="1"/>
</dbReference>
<dbReference type="InterPro" id="IPR038380">
    <property type="entry name" value="Ribosomal_bS21_sf"/>
</dbReference>
<comment type="similarity">
    <text evidence="1">Belongs to the bacterial ribosomal protein bS21 family.</text>
</comment>
<dbReference type="PANTHER" id="PTHR21109:SF17">
    <property type="entry name" value="30S RIBOSOMAL PROTEIN S21, CHLOROPLASTIC"/>
    <property type="match status" value="1"/>
</dbReference>
<comment type="caution">
    <text evidence="4">The sequence shown here is derived from an EMBL/GenBank/DDBJ whole genome shotgun (WGS) entry which is preliminary data.</text>
</comment>
<keyword evidence="5" id="KW-1185">Reference proteome</keyword>
<keyword evidence="3" id="KW-0687">Ribonucleoprotein</keyword>